<keyword evidence="2" id="KW-1185">Reference proteome</keyword>
<evidence type="ECO:0000313" key="1">
    <source>
        <dbReference type="EMBL" id="QJW97338.1"/>
    </source>
</evidence>
<dbReference type="EMBL" id="CP053452">
    <property type="protein sequence ID" value="QJW97338.1"/>
    <property type="molecule type" value="Genomic_DNA"/>
</dbReference>
<dbReference type="AlphaFoldDB" id="A0A6M5YTJ1"/>
<reference evidence="2" key="1">
    <citation type="submission" date="2020-05" db="EMBL/GenBank/DDBJ databases">
        <title>Frigoriglobus tundricola gen. nov., sp. nov., a psychrotolerant cellulolytic planctomycete of the family Gemmataceae with two divergent copies of 16S rRNA gene.</title>
        <authorList>
            <person name="Kulichevskaya I.S."/>
            <person name="Ivanova A.A."/>
            <person name="Naumoff D.G."/>
            <person name="Beletsky A.V."/>
            <person name="Rijpstra W.I.C."/>
            <person name="Sinninghe Damste J.S."/>
            <person name="Mardanov A.V."/>
            <person name="Ravin N.V."/>
            <person name="Dedysh S.N."/>
        </authorList>
    </citation>
    <scope>NUCLEOTIDE SEQUENCE [LARGE SCALE GENOMIC DNA]</scope>
    <source>
        <strain evidence="2">PL17</strain>
    </source>
</reference>
<proteinExistence type="predicted"/>
<sequence length="49" mass="5575">MGSVNPVRCQVRIVSGLGFGQKENNKLTRVIFVLRVVNRVTQYSNRNIL</sequence>
<name>A0A6M5YTJ1_9BACT</name>
<evidence type="ECO:0000313" key="2">
    <source>
        <dbReference type="Proteomes" id="UP000503447"/>
    </source>
</evidence>
<dbReference type="Proteomes" id="UP000503447">
    <property type="component" value="Chromosome"/>
</dbReference>
<protein>
    <submittedName>
        <fullName evidence="1">Uncharacterized protein</fullName>
    </submittedName>
</protein>
<gene>
    <name evidence="1" type="ORF">FTUN_4908</name>
</gene>
<organism evidence="1 2">
    <name type="scientific">Frigoriglobus tundricola</name>
    <dbReference type="NCBI Taxonomy" id="2774151"/>
    <lineage>
        <taxon>Bacteria</taxon>
        <taxon>Pseudomonadati</taxon>
        <taxon>Planctomycetota</taxon>
        <taxon>Planctomycetia</taxon>
        <taxon>Gemmatales</taxon>
        <taxon>Gemmataceae</taxon>
        <taxon>Frigoriglobus</taxon>
    </lineage>
</organism>
<dbReference type="KEGG" id="ftj:FTUN_4908"/>
<accession>A0A6M5YTJ1</accession>